<comment type="caution">
    <text evidence="1">The sequence shown here is derived from an EMBL/GenBank/DDBJ whole genome shotgun (WGS) entry which is preliminary data.</text>
</comment>
<sequence>MDRQKTIGEYLAVTAYDAMFSRWCQIDVAALTTLNRRFTSGVCLHKPMGRSMLSSGRKPSAEATRLVRLTLPVQVDVALERIAKIGFYGRSESEVVVILL</sequence>
<dbReference type="EMBL" id="LNJP01000003">
    <property type="protein sequence ID" value="KWZ31663.1"/>
    <property type="molecule type" value="Genomic_DNA"/>
</dbReference>
<protein>
    <submittedName>
        <fullName evidence="1">Uncharacterized protein</fullName>
    </submittedName>
</protein>
<gene>
    <name evidence="1" type="ORF">WS64_25735</name>
</gene>
<organism evidence="1 2">
    <name type="scientific">Burkholderia anthina</name>
    <dbReference type="NCBI Taxonomy" id="179879"/>
    <lineage>
        <taxon>Bacteria</taxon>
        <taxon>Pseudomonadati</taxon>
        <taxon>Pseudomonadota</taxon>
        <taxon>Betaproteobacteria</taxon>
        <taxon>Burkholderiales</taxon>
        <taxon>Burkholderiaceae</taxon>
        <taxon>Burkholderia</taxon>
        <taxon>Burkholderia cepacia complex</taxon>
    </lineage>
</organism>
<reference evidence="1 2" key="1">
    <citation type="submission" date="2015-11" db="EMBL/GenBank/DDBJ databases">
        <authorList>
            <person name="Sahl J."/>
            <person name="Wagner D."/>
            <person name="Keim P."/>
        </authorList>
    </citation>
    <scope>NUCLEOTIDE SEQUENCE [LARGE SCALE GENOMIC DNA]</scope>
    <source>
        <strain evidence="1 2">AZ-4-2-10-S1-D7</strain>
    </source>
</reference>
<evidence type="ECO:0000313" key="1">
    <source>
        <dbReference type="EMBL" id="KWZ31663.1"/>
    </source>
</evidence>
<dbReference type="Proteomes" id="UP000070434">
    <property type="component" value="Unassembled WGS sequence"/>
</dbReference>
<name>A0AAW3PSS5_9BURK</name>
<dbReference type="AlphaFoldDB" id="A0AAW3PSS5"/>
<proteinExistence type="predicted"/>
<evidence type="ECO:0000313" key="2">
    <source>
        <dbReference type="Proteomes" id="UP000070434"/>
    </source>
</evidence>
<accession>A0AAW3PSS5</accession>